<evidence type="ECO:0000313" key="2">
    <source>
        <dbReference type="Proteomes" id="UP000593561"/>
    </source>
</evidence>
<dbReference type="AlphaFoldDB" id="A0A7J8RID9"/>
<organism evidence="1 2">
    <name type="scientific">Gossypium davidsonii</name>
    <name type="common">Davidson's cotton</name>
    <name type="synonym">Gossypium klotzschianum subsp. davidsonii</name>
    <dbReference type="NCBI Taxonomy" id="34287"/>
    <lineage>
        <taxon>Eukaryota</taxon>
        <taxon>Viridiplantae</taxon>
        <taxon>Streptophyta</taxon>
        <taxon>Embryophyta</taxon>
        <taxon>Tracheophyta</taxon>
        <taxon>Spermatophyta</taxon>
        <taxon>Magnoliopsida</taxon>
        <taxon>eudicotyledons</taxon>
        <taxon>Gunneridae</taxon>
        <taxon>Pentapetalae</taxon>
        <taxon>rosids</taxon>
        <taxon>malvids</taxon>
        <taxon>Malvales</taxon>
        <taxon>Malvaceae</taxon>
        <taxon>Malvoideae</taxon>
        <taxon>Gossypium</taxon>
    </lineage>
</organism>
<name>A0A7J8RID9_GOSDV</name>
<sequence length="187" mass="21443">SENLQEILEELTVSSSKWTVSKQGIHTCRREYLSPLAKHIGHVIKDYNDTPNKSKELSKDDLPFSLSLKAKAKSNVIEKVSTQLGVTMNKSMPQRYYLGRSDEGIEGNMNSNTFQKRKKTPVKDNLEIREVETKLNSNWLRPNIKEKDIDKVQCEGKEECNEEISLSQSLIRIEWNIMVIQLGPIPL</sequence>
<dbReference type="Proteomes" id="UP000593561">
    <property type="component" value="Unassembled WGS sequence"/>
</dbReference>
<proteinExistence type="predicted"/>
<dbReference type="EMBL" id="JABFAC010000005">
    <property type="protein sequence ID" value="MBA0613574.1"/>
    <property type="molecule type" value="Genomic_DNA"/>
</dbReference>
<evidence type="ECO:0000313" key="1">
    <source>
        <dbReference type="EMBL" id="MBA0613574.1"/>
    </source>
</evidence>
<comment type="caution">
    <text evidence="1">The sequence shown here is derived from an EMBL/GenBank/DDBJ whole genome shotgun (WGS) entry which is preliminary data.</text>
</comment>
<reference evidence="1 2" key="1">
    <citation type="journal article" date="2019" name="Genome Biol. Evol.">
        <title>Insights into the evolution of the New World diploid cottons (Gossypium, subgenus Houzingenia) based on genome sequencing.</title>
        <authorList>
            <person name="Grover C.E."/>
            <person name="Arick M.A. 2nd"/>
            <person name="Thrash A."/>
            <person name="Conover J.L."/>
            <person name="Sanders W.S."/>
            <person name="Peterson D.G."/>
            <person name="Frelichowski J.E."/>
            <person name="Scheffler J.A."/>
            <person name="Scheffler B.E."/>
            <person name="Wendel J.F."/>
        </authorList>
    </citation>
    <scope>NUCLEOTIDE SEQUENCE [LARGE SCALE GENOMIC DNA]</scope>
    <source>
        <strain evidence="1">27</strain>
        <tissue evidence="1">Leaf</tissue>
    </source>
</reference>
<protein>
    <submittedName>
        <fullName evidence="1">Uncharacterized protein</fullName>
    </submittedName>
</protein>
<accession>A0A7J8RID9</accession>
<feature type="non-terminal residue" evidence="1">
    <location>
        <position position="1"/>
    </location>
</feature>
<keyword evidence="2" id="KW-1185">Reference proteome</keyword>
<gene>
    <name evidence="1" type="ORF">Godav_013976</name>
</gene>